<sequence length="595" mass="67746">MAADTVTTFGTVLHDAEGRFVVSLTVFFSVLYDPLMAKTLLIREVLSWISQKAEMREGYSILLELSDVDPFFDKKKILLNDMGFDVKEIVHNKSSLDRDSLSTTLNQMLQIARIIHLDEVELYFGQTGGLGFYSPRNEMEAQNFILSLIKSALSHHVRMQTHALQDLRDALINRIHELGTEVKVENKIDINYQCDKEKCLVQWAQNSGAKTRLQIAYVEGAGRGAIAMEDMEVGDIAMEIPASIIISEDLVYKSDMYQVLEKIDGMSSETMSLLWSMKERHNCNSQFKMYFDTLPENFNTGLSFGVEAIMALDGTLLFEEIMQAKEHLRVQYDELFPALSKDHPDIFPPELYTWEQFLWACELWYSNSMKIMFADGNLKTSLIPVAGFLNHSLHPHIVHYGKIDSTTNSLKFRLSRPCSVGEQCCLSYGNFSGSHLITFYGFLPQGDNPYDVIPLDFEVDQVDTMVECPLSNWTTHMVRGTWLSENQNIFYYGLPSPLLDCLRSARSQMPFTKTLIKANMEVDKEVLEDLQSTFNGMMENLSDVDSVDRESSSWDVKLASQFKEMQRRIVSSILTSCSTGIKLVEHELSKCKAEE</sequence>
<evidence type="ECO:0000313" key="5">
    <source>
        <dbReference type="EMBL" id="KAK5811664.1"/>
    </source>
</evidence>
<keyword evidence="1" id="KW-0489">Methyltransferase</keyword>
<dbReference type="EMBL" id="JARKNE010000008">
    <property type="protein sequence ID" value="KAK5811664.1"/>
    <property type="molecule type" value="Genomic_DNA"/>
</dbReference>
<dbReference type="Gene3D" id="3.90.1410.10">
    <property type="entry name" value="set domain protein methyltransferase, domain 1"/>
    <property type="match status" value="1"/>
</dbReference>
<dbReference type="Gene3D" id="3.90.1420.10">
    <property type="entry name" value="Rubisco LSMT, substrate-binding domain"/>
    <property type="match status" value="1"/>
</dbReference>
<dbReference type="SUPFAM" id="SSF82199">
    <property type="entry name" value="SET domain"/>
    <property type="match status" value="1"/>
</dbReference>
<protein>
    <recommendedName>
        <fullName evidence="4">SET domain-containing protein</fullName>
    </recommendedName>
</protein>
<keyword evidence="2" id="KW-0808">Transferase</keyword>
<reference evidence="5 6" key="1">
    <citation type="submission" date="2023-03" db="EMBL/GenBank/DDBJ databases">
        <title>WGS of Gossypium arboreum.</title>
        <authorList>
            <person name="Yu D."/>
        </authorList>
    </citation>
    <scope>NUCLEOTIDE SEQUENCE [LARGE SCALE GENOMIC DNA]</scope>
    <source>
        <tissue evidence="5">Leaf</tissue>
    </source>
</reference>
<proteinExistence type="predicted"/>
<keyword evidence="6" id="KW-1185">Reference proteome</keyword>
<keyword evidence="3" id="KW-0949">S-adenosyl-L-methionine</keyword>
<dbReference type="PROSITE" id="PS50280">
    <property type="entry name" value="SET"/>
    <property type="match status" value="1"/>
</dbReference>
<organism evidence="5 6">
    <name type="scientific">Gossypium arboreum</name>
    <name type="common">Tree cotton</name>
    <name type="synonym">Gossypium nanking</name>
    <dbReference type="NCBI Taxonomy" id="29729"/>
    <lineage>
        <taxon>Eukaryota</taxon>
        <taxon>Viridiplantae</taxon>
        <taxon>Streptophyta</taxon>
        <taxon>Embryophyta</taxon>
        <taxon>Tracheophyta</taxon>
        <taxon>Spermatophyta</taxon>
        <taxon>Magnoliopsida</taxon>
        <taxon>eudicotyledons</taxon>
        <taxon>Gunneridae</taxon>
        <taxon>Pentapetalae</taxon>
        <taxon>rosids</taxon>
        <taxon>malvids</taxon>
        <taxon>Malvales</taxon>
        <taxon>Malvaceae</taxon>
        <taxon>Malvoideae</taxon>
        <taxon>Gossypium</taxon>
    </lineage>
</organism>
<dbReference type="InterPro" id="IPR036464">
    <property type="entry name" value="Rubisco_LSMT_subst-bd_sf"/>
</dbReference>
<dbReference type="CDD" id="cd10527">
    <property type="entry name" value="SET_LSMT"/>
    <property type="match status" value="1"/>
</dbReference>
<comment type="caution">
    <text evidence="5">The sequence shown here is derived from an EMBL/GenBank/DDBJ whole genome shotgun (WGS) entry which is preliminary data.</text>
</comment>
<name>A0ABR0P0H8_GOSAR</name>
<evidence type="ECO:0000256" key="1">
    <source>
        <dbReference type="ARBA" id="ARBA00022603"/>
    </source>
</evidence>
<accession>A0ABR0P0H8</accession>
<evidence type="ECO:0000256" key="3">
    <source>
        <dbReference type="ARBA" id="ARBA00022691"/>
    </source>
</evidence>
<dbReference type="PANTHER" id="PTHR13271">
    <property type="entry name" value="UNCHARACTERIZED PUTATIVE METHYLTRANSFERASE"/>
    <property type="match status" value="1"/>
</dbReference>
<dbReference type="InterPro" id="IPR001214">
    <property type="entry name" value="SET_dom"/>
</dbReference>
<dbReference type="Proteomes" id="UP001358586">
    <property type="component" value="Chromosome 8"/>
</dbReference>
<feature type="domain" description="SET" evidence="4">
    <location>
        <begin position="211"/>
        <end position="429"/>
    </location>
</feature>
<gene>
    <name evidence="5" type="ORF">PVK06_027019</name>
</gene>
<dbReference type="PANTHER" id="PTHR13271:SF103">
    <property type="entry name" value="N-METHYLTRANSFERASE DOMAIN AND SET DOMAIN CONTAINING PROTEIN-RELATED"/>
    <property type="match status" value="1"/>
</dbReference>
<evidence type="ECO:0000313" key="6">
    <source>
        <dbReference type="Proteomes" id="UP001358586"/>
    </source>
</evidence>
<dbReference type="InterPro" id="IPR050600">
    <property type="entry name" value="SETD3_SETD6_MTase"/>
</dbReference>
<evidence type="ECO:0000259" key="4">
    <source>
        <dbReference type="PROSITE" id="PS50280"/>
    </source>
</evidence>
<dbReference type="Pfam" id="PF00856">
    <property type="entry name" value="SET"/>
    <property type="match status" value="1"/>
</dbReference>
<evidence type="ECO:0000256" key="2">
    <source>
        <dbReference type="ARBA" id="ARBA00022679"/>
    </source>
</evidence>
<dbReference type="InterPro" id="IPR046341">
    <property type="entry name" value="SET_dom_sf"/>
</dbReference>